<evidence type="ECO:0000313" key="3">
    <source>
        <dbReference type="EMBL" id="RPB14413.1"/>
    </source>
</evidence>
<reference evidence="3 4" key="1">
    <citation type="journal article" date="2018" name="Nat. Ecol. Evol.">
        <title>Pezizomycetes genomes reveal the molecular basis of ectomycorrhizal truffle lifestyle.</title>
        <authorList>
            <person name="Murat C."/>
            <person name="Payen T."/>
            <person name="Noel B."/>
            <person name="Kuo A."/>
            <person name="Morin E."/>
            <person name="Chen J."/>
            <person name="Kohler A."/>
            <person name="Krizsan K."/>
            <person name="Balestrini R."/>
            <person name="Da Silva C."/>
            <person name="Montanini B."/>
            <person name="Hainaut M."/>
            <person name="Levati E."/>
            <person name="Barry K.W."/>
            <person name="Belfiori B."/>
            <person name="Cichocki N."/>
            <person name="Clum A."/>
            <person name="Dockter R.B."/>
            <person name="Fauchery L."/>
            <person name="Guy J."/>
            <person name="Iotti M."/>
            <person name="Le Tacon F."/>
            <person name="Lindquist E.A."/>
            <person name="Lipzen A."/>
            <person name="Malagnac F."/>
            <person name="Mello A."/>
            <person name="Molinier V."/>
            <person name="Miyauchi S."/>
            <person name="Poulain J."/>
            <person name="Riccioni C."/>
            <person name="Rubini A."/>
            <person name="Sitrit Y."/>
            <person name="Splivallo R."/>
            <person name="Traeger S."/>
            <person name="Wang M."/>
            <person name="Zifcakova L."/>
            <person name="Wipf D."/>
            <person name="Zambonelli A."/>
            <person name="Paolocci F."/>
            <person name="Nowrousian M."/>
            <person name="Ottonello S."/>
            <person name="Baldrian P."/>
            <person name="Spatafora J.W."/>
            <person name="Henrissat B."/>
            <person name="Nagy L.G."/>
            <person name="Aury J.M."/>
            <person name="Wincker P."/>
            <person name="Grigoriev I.V."/>
            <person name="Bonfante P."/>
            <person name="Martin F.M."/>
        </authorList>
    </citation>
    <scope>NUCLEOTIDE SEQUENCE [LARGE SCALE GENOMIC DNA]</scope>
    <source>
        <strain evidence="3 4">CCBAS932</strain>
    </source>
</reference>
<feature type="compositionally biased region" description="Polar residues" evidence="1">
    <location>
        <begin position="152"/>
        <end position="165"/>
    </location>
</feature>
<dbReference type="EMBL" id="ML119118">
    <property type="protein sequence ID" value="RPB14413.1"/>
    <property type="molecule type" value="Genomic_DNA"/>
</dbReference>
<gene>
    <name evidence="3" type="ORF">P167DRAFT_69375</name>
</gene>
<evidence type="ECO:0000256" key="1">
    <source>
        <dbReference type="SAM" id="MobiDB-lite"/>
    </source>
</evidence>
<dbReference type="AlphaFoldDB" id="A0A3N4KV21"/>
<dbReference type="InParanoid" id="A0A3N4KV21"/>
<name>A0A3N4KV21_9PEZI</name>
<dbReference type="OrthoDB" id="5400539at2759"/>
<feature type="transmembrane region" description="Helical" evidence="2">
    <location>
        <begin position="39"/>
        <end position="60"/>
    </location>
</feature>
<evidence type="ECO:0000256" key="2">
    <source>
        <dbReference type="SAM" id="Phobius"/>
    </source>
</evidence>
<dbReference type="InterPro" id="IPR020999">
    <property type="entry name" value="Chitin_synth_reg_RCR"/>
</dbReference>
<organism evidence="3 4">
    <name type="scientific">Morchella conica CCBAS932</name>
    <dbReference type="NCBI Taxonomy" id="1392247"/>
    <lineage>
        <taxon>Eukaryota</taxon>
        <taxon>Fungi</taxon>
        <taxon>Dikarya</taxon>
        <taxon>Ascomycota</taxon>
        <taxon>Pezizomycotina</taxon>
        <taxon>Pezizomycetes</taxon>
        <taxon>Pezizales</taxon>
        <taxon>Morchellaceae</taxon>
        <taxon>Morchella</taxon>
    </lineage>
</organism>
<accession>A0A3N4KV21</accession>
<evidence type="ECO:0000313" key="4">
    <source>
        <dbReference type="Proteomes" id="UP000277580"/>
    </source>
</evidence>
<keyword evidence="4" id="KW-1185">Reference proteome</keyword>
<feature type="compositionally biased region" description="Low complexity" evidence="1">
    <location>
        <begin position="166"/>
        <end position="177"/>
    </location>
</feature>
<dbReference type="Pfam" id="PF12273">
    <property type="entry name" value="RCR"/>
    <property type="match status" value="1"/>
</dbReference>
<feature type="region of interest" description="Disordered" evidence="1">
    <location>
        <begin position="101"/>
        <end position="194"/>
    </location>
</feature>
<keyword evidence="2" id="KW-0812">Transmembrane</keyword>
<dbReference type="Proteomes" id="UP000277580">
    <property type="component" value="Unassembled WGS sequence"/>
</dbReference>
<keyword evidence="2" id="KW-0472">Membrane</keyword>
<keyword evidence="2" id="KW-1133">Transmembrane helix</keyword>
<sequence>MTIIPIPPRSKFSKRADEWDDGDNWPGSNWYWSDEARNIKYGVLFGILILAFLIIMGMWLHADRRMKAGNAPLPYHRWLVARHRRAQWEPQLQQPEQQFSFYQHQQQHQRQQETDYSMHTVPPPAYNPNYAQPPVYTGGPPIGASKVDPSQHPANQMQSQNPYYNSSAGEGSSSGGPTYPPPVGAPVYHGQHTQ</sequence>
<protein>
    <submittedName>
        <fullName evidence="3">Uncharacterized protein</fullName>
    </submittedName>
</protein>
<proteinExistence type="predicted"/>